<keyword evidence="6" id="KW-0441">Lipid A biosynthesis</keyword>
<evidence type="ECO:0000256" key="4">
    <source>
        <dbReference type="ARBA" id="ARBA00022490"/>
    </source>
</evidence>
<evidence type="ECO:0000256" key="8">
    <source>
        <dbReference type="ARBA" id="ARBA00023239"/>
    </source>
</evidence>
<proteinExistence type="predicted"/>
<dbReference type="PANTHER" id="PTHR30272">
    <property type="entry name" value="3-HYDROXYACYL-[ACYL-CARRIER-PROTEIN] DEHYDRATASE"/>
    <property type="match status" value="1"/>
</dbReference>
<evidence type="ECO:0000256" key="7">
    <source>
        <dbReference type="ARBA" id="ARBA00023098"/>
    </source>
</evidence>
<comment type="function">
    <text evidence="9">Involved in unsaturated fatty acids biosynthesis. Catalyzes the dehydration of short chain beta-hydroxyacyl-ACPs and long chain saturated and unsaturated beta-hydroxyacyl-ACPs.</text>
</comment>
<organism evidence="10 11">
    <name type="scientific">Paenibacillus cellulosilyticus</name>
    <dbReference type="NCBI Taxonomy" id="375489"/>
    <lineage>
        <taxon>Bacteria</taxon>
        <taxon>Bacillati</taxon>
        <taxon>Bacillota</taxon>
        <taxon>Bacilli</taxon>
        <taxon>Bacillales</taxon>
        <taxon>Paenibacillaceae</taxon>
        <taxon>Paenibacillus</taxon>
    </lineage>
</organism>
<dbReference type="Proteomes" id="UP000246635">
    <property type="component" value="Unassembled WGS sequence"/>
</dbReference>
<dbReference type="EC" id="4.2.1.59" evidence="3"/>
<keyword evidence="7" id="KW-0443">Lipid metabolism</keyword>
<protein>
    <recommendedName>
        <fullName evidence="3">3-hydroxyacyl-[acyl-carrier-protein] dehydratase</fullName>
        <ecNumber evidence="3">4.2.1.59</ecNumber>
    </recommendedName>
</protein>
<dbReference type="GO" id="GO:0005737">
    <property type="term" value="C:cytoplasm"/>
    <property type="evidence" value="ECO:0007669"/>
    <property type="project" value="UniProtKB-SubCell"/>
</dbReference>
<reference evidence="10 11" key="1">
    <citation type="submission" date="2018-05" db="EMBL/GenBank/DDBJ databases">
        <title>Genomic Encyclopedia of Type Strains, Phase III (KMG-III): the genomes of soil and plant-associated and newly described type strains.</title>
        <authorList>
            <person name="Whitman W."/>
        </authorList>
    </citation>
    <scope>NUCLEOTIDE SEQUENCE [LARGE SCALE GENOMIC DNA]</scope>
    <source>
        <strain evidence="10 11">CECT 5696</strain>
    </source>
</reference>
<keyword evidence="11" id="KW-1185">Reference proteome</keyword>
<evidence type="ECO:0000313" key="11">
    <source>
        <dbReference type="Proteomes" id="UP000246635"/>
    </source>
</evidence>
<name>A0A2V2YYP8_9BACL</name>
<dbReference type="AlphaFoldDB" id="A0A2V2YYP8"/>
<dbReference type="CDD" id="cd01288">
    <property type="entry name" value="FabZ"/>
    <property type="match status" value="1"/>
</dbReference>
<dbReference type="Pfam" id="PF07977">
    <property type="entry name" value="FabA"/>
    <property type="match status" value="1"/>
</dbReference>
<sequence length="151" mass="16893">MIAITQQLPHRYPFLFVDRIVEQVNGQLVRGYKNITHNEWFLEGHFPDEPIVPGVIITEAIAQLAAFVNLPIEEVGSKPKKGMLVSMKAVKFSKPVVPGDRLDLQFEATMLRGPYLKGNGQASVDGKVVCTVDEMLIYTPELVVRKETARC</sequence>
<dbReference type="InterPro" id="IPR029069">
    <property type="entry name" value="HotDog_dom_sf"/>
</dbReference>
<dbReference type="GO" id="GO:0016020">
    <property type="term" value="C:membrane"/>
    <property type="evidence" value="ECO:0007669"/>
    <property type="project" value="GOC"/>
</dbReference>
<evidence type="ECO:0000256" key="5">
    <source>
        <dbReference type="ARBA" id="ARBA00022516"/>
    </source>
</evidence>
<dbReference type="SUPFAM" id="SSF54637">
    <property type="entry name" value="Thioesterase/thiol ester dehydrase-isomerase"/>
    <property type="match status" value="1"/>
</dbReference>
<accession>A0A2V2YYP8</accession>
<keyword evidence="8" id="KW-0456">Lyase</keyword>
<evidence type="ECO:0000256" key="9">
    <source>
        <dbReference type="ARBA" id="ARBA00025049"/>
    </source>
</evidence>
<dbReference type="PANTHER" id="PTHR30272:SF3">
    <property type="entry name" value="(3R)-HYDROXYMYRISTOYL-[ACYL CARRIER PROTEIN] DEHYDRATASE"/>
    <property type="match status" value="1"/>
</dbReference>
<dbReference type="GO" id="GO:0009245">
    <property type="term" value="P:lipid A biosynthetic process"/>
    <property type="evidence" value="ECO:0007669"/>
    <property type="project" value="UniProtKB-KW"/>
</dbReference>
<comment type="subcellular location">
    <subcellularLocation>
        <location evidence="2">Cytoplasm</location>
    </subcellularLocation>
</comment>
<evidence type="ECO:0000256" key="2">
    <source>
        <dbReference type="ARBA" id="ARBA00004496"/>
    </source>
</evidence>
<keyword evidence="4" id="KW-0963">Cytoplasm</keyword>
<dbReference type="FunFam" id="3.10.129.10:FF:000001">
    <property type="entry name" value="3-hydroxyacyl-[acyl-carrier-protein] dehydratase FabZ"/>
    <property type="match status" value="1"/>
</dbReference>
<dbReference type="RefSeq" id="WP_245946564.1">
    <property type="nucleotide sequence ID" value="NZ_CP054612.1"/>
</dbReference>
<evidence type="ECO:0000256" key="3">
    <source>
        <dbReference type="ARBA" id="ARBA00013167"/>
    </source>
</evidence>
<dbReference type="GO" id="GO:0019171">
    <property type="term" value="F:(3R)-hydroxyacyl-[acyl-carrier-protein] dehydratase activity"/>
    <property type="evidence" value="ECO:0007669"/>
    <property type="project" value="UniProtKB-EC"/>
</dbReference>
<keyword evidence="5" id="KW-0444">Lipid biosynthesis</keyword>
<dbReference type="NCBIfam" id="NF000582">
    <property type="entry name" value="PRK00006.1"/>
    <property type="match status" value="1"/>
</dbReference>
<dbReference type="Gene3D" id="3.10.129.10">
    <property type="entry name" value="Hotdog Thioesterase"/>
    <property type="match status" value="1"/>
</dbReference>
<dbReference type="InterPro" id="IPR013114">
    <property type="entry name" value="FabA_FabZ"/>
</dbReference>
<evidence type="ECO:0000256" key="6">
    <source>
        <dbReference type="ARBA" id="ARBA00022556"/>
    </source>
</evidence>
<evidence type="ECO:0000256" key="1">
    <source>
        <dbReference type="ARBA" id="ARBA00001055"/>
    </source>
</evidence>
<dbReference type="EMBL" id="QGTQ01000003">
    <property type="protein sequence ID" value="PWW06546.1"/>
    <property type="molecule type" value="Genomic_DNA"/>
</dbReference>
<comment type="caution">
    <text evidence="10">The sequence shown here is derived from an EMBL/GenBank/DDBJ whole genome shotgun (WGS) entry which is preliminary data.</text>
</comment>
<comment type="catalytic activity">
    <reaction evidence="1">
        <text>a (3R)-hydroxyacyl-[ACP] = a (2E)-enoyl-[ACP] + H2O</text>
        <dbReference type="Rhea" id="RHEA:13097"/>
        <dbReference type="Rhea" id="RHEA-COMP:9925"/>
        <dbReference type="Rhea" id="RHEA-COMP:9945"/>
        <dbReference type="ChEBI" id="CHEBI:15377"/>
        <dbReference type="ChEBI" id="CHEBI:78784"/>
        <dbReference type="ChEBI" id="CHEBI:78827"/>
        <dbReference type="EC" id="4.2.1.59"/>
    </reaction>
</comment>
<gene>
    <name evidence="10" type="ORF">DFQ01_103450</name>
</gene>
<evidence type="ECO:0000313" key="10">
    <source>
        <dbReference type="EMBL" id="PWW06546.1"/>
    </source>
</evidence>